<dbReference type="NCBIfam" id="NF002902">
    <property type="entry name" value="PRK03501.1"/>
    <property type="match status" value="1"/>
</dbReference>
<keyword evidence="7 9" id="KW-0520">NAD</keyword>
<dbReference type="OrthoDB" id="9774737at2"/>
<comment type="cofactor">
    <cofactor evidence="9">
        <name>a divalent metal cation</name>
        <dbReference type="ChEBI" id="CHEBI:60240"/>
    </cofactor>
</comment>
<dbReference type="PANTHER" id="PTHR20275:SF9">
    <property type="entry name" value="NAD KINASE 2"/>
    <property type="match status" value="1"/>
</dbReference>
<evidence type="ECO:0000313" key="11">
    <source>
        <dbReference type="Proteomes" id="UP000273811"/>
    </source>
</evidence>
<feature type="binding site" evidence="9">
    <location>
        <begin position="129"/>
        <end position="130"/>
    </location>
    <ligand>
        <name>NAD(+)</name>
        <dbReference type="ChEBI" id="CHEBI:57540"/>
    </ligand>
</feature>
<accession>A0A443IP18</accession>
<protein>
    <recommendedName>
        <fullName evidence="9">NAD kinase</fullName>
        <ecNumber evidence="9">2.7.1.23</ecNumber>
    </recommendedName>
    <alternativeName>
        <fullName evidence="9">ATP-dependent NAD kinase</fullName>
    </alternativeName>
</protein>
<evidence type="ECO:0000256" key="5">
    <source>
        <dbReference type="ARBA" id="ARBA00022840"/>
    </source>
</evidence>
<dbReference type="GO" id="GO:0046872">
    <property type="term" value="F:metal ion binding"/>
    <property type="evidence" value="ECO:0007669"/>
    <property type="project" value="UniProtKB-UniRule"/>
</dbReference>
<dbReference type="EC" id="2.7.1.23" evidence="9"/>
<keyword evidence="5 9" id="KW-0067">ATP-binding</keyword>
<comment type="caution">
    <text evidence="10">The sequence shown here is derived from an EMBL/GenBank/DDBJ whole genome shotgun (WGS) entry which is preliminary data.</text>
</comment>
<feature type="binding site" evidence="9">
    <location>
        <position position="158"/>
    </location>
    <ligand>
        <name>NAD(+)</name>
        <dbReference type="ChEBI" id="CHEBI:57540"/>
    </ligand>
</feature>
<dbReference type="Gene3D" id="3.40.50.10330">
    <property type="entry name" value="Probable inorganic polyphosphate/atp-NAD kinase, domain 1"/>
    <property type="match status" value="1"/>
</dbReference>
<dbReference type="Pfam" id="PF20143">
    <property type="entry name" value="NAD_kinase_C"/>
    <property type="match status" value="1"/>
</dbReference>
<comment type="function">
    <text evidence="9">Involved in the regulation of the intracellular balance of NAD and NADP, and is a key enzyme in the biosynthesis of NADP. Catalyzes specifically the phosphorylation on 2'-hydroxyl of the adenosine moiety of NAD to yield NADP.</text>
</comment>
<keyword evidence="1 9" id="KW-0963">Cytoplasm</keyword>
<evidence type="ECO:0000256" key="8">
    <source>
        <dbReference type="ARBA" id="ARBA00047925"/>
    </source>
</evidence>
<dbReference type="PANTHER" id="PTHR20275">
    <property type="entry name" value="NAD KINASE"/>
    <property type="match status" value="1"/>
</dbReference>
<feature type="binding site" evidence="9">
    <location>
        <position position="193"/>
    </location>
    <ligand>
        <name>NAD(+)</name>
        <dbReference type="ChEBI" id="CHEBI:57540"/>
    </ligand>
</feature>
<dbReference type="Proteomes" id="UP000273811">
    <property type="component" value="Unassembled WGS sequence"/>
</dbReference>
<dbReference type="InterPro" id="IPR016064">
    <property type="entry name" value="NAD/diacylglycerol_kinase_sf"/>
</dbReference>
<comment type="similarity">
    <text evidence="9">Belongs to the NAD kinase family.</text>
</comment>
<evidence type="ECO:0000256" key="7">
    <source>
        <dbReference type="ARBA" id="ARBA00023027"/>
    </source>
</evidence>
<evidence type="ECO:0000256" key="6">
    <source>
        <dbReference type="ARBA" id="ARBA00022857"/>
    </source>
</evidence>
<comment type="subcellular location">
    <subcellularLocation>
        <location evidence="9">Cytoplasm</location>
    </subcellularLocation>
</comment>
<dbReference type="GO" id="GO:0005737">
    <property type="term" value="C:cytoplasm"/>
    <property type="evidence" value="ECO:0007669"/>
    <property type="project" value="UniProtKB-SubCell"/>
</dbReference>
<comment type="catalytic activity">
    <reaction evidence="8 9">
        <text>NAD(+) + ATP = ADP + NADP(+) + H(+)</text>
        <dbReference type="Rhea" id="RHEA:18629"/>
        <dbReference type="ChEBI" id="CHEBI:15378"/>
        <dbReference type="ChEBI" id="CHEBI:30616"/>
        <dbReference type="ChEBI" id="CHEBI:57540"/>
        <dbReference type="ChEBI" id="CHEBI:58349"/>
        <dbReference type="ChEBI" id="CHEBI:456216"/>
        <dbReference type="EC" id="2.7.1.23"/>
    </reaction>
</comment>
<dbReference type="SUPFAM" id="SSF111331">
    <property type="entry name" value="NAD kinase/diacylglycerol kinase-like"/>
    <property type="match status" value="1"/>
</dbReference>
<proteinExistence type="inferred from homology"/>
<gene>
    <name evidence="9" type="primary">nadK</name>
    <name evidence="10" type="ORF">D4N35_012680</name>
</gene>
<keyword evidence="2 9" id="KW-0808">Transferase</keyword>
<dbReference type="GO" id="GO:0005524">
    <property type="term" value="F:ATP binding"/>
    <property type="evidence" value="ECO:0007669"/>
    <property type="project" value="UniProtKB-KW"/>
</dbReference>
<sequence length="272" mass="31084">MSDFRKNIYFFYKHIFYQNDKKLAEKVTSLHEAAKSYGFTIVEQPENANIIASIGGDGTFLQAVRRTGFRQDVVYLGIDDDQFRGLYCDFQIDNLPEMIEAMKMEQVEVRKYPVIQVDIDHDASFYCLNEFTIRSAIIKTLVLDVFIDGLHFETFRGDGMVIATPTGSTAYNKSVRGAVVDPLLPCLQVNEMASLNSNRYRTLGSPFLLSKERTLTLKVAQEGNVFPTMGMDNEAMSIQHVKEVNIRLSDKVIKTVKLKNNSFWEKVKRTFL</sequence>
<keyword evidence="6 9" id="KW-0521">NADP</keyword>
<feature type="active site" description="Proton acceptor" evidence="9">
    <location>
        <position position="57"/>
    </location>
</feature>
<dbReference type="GO" id="GO:0003951">
    <property type="term" value="F:NAD+ kinase activity"/>
    <property type="evidence" value="ECO:0007669"/>
    <property type="project" value="UniProtKB-UniRule"/>
</dbReference>
<evidence type="ECO:0000256" key="2">
    <source>
        <dbReference type="ARBA" id="ARBA00022679"/>
    </source>
</evidence>
<comment type="caution">
    <text evidence="9">Lacks conserved residue(s) required for the propagation of feature annotation.</text>
</comment>
<dbReference type="GeneID" id="56392180"/>
<keyword evidence="4 9" id="KW-0418">Kinase</keyword>
<dbReference type="RefSeq" id="WP_120074224.1">
    <property type="nucleotide sequence ID" value="NZ_CP126113.1"/>
</dbReference>
<name>A0A443IP18_9BACI</name>
<keyword evidence="3 9" id="KW-0547">Nucleotide-binding</keyword>
<evidence type="ECO:0000256" key="9">
    <source>
        <dbReference type="HAMAP-Rule" id="MF_00361"/>
    </source>
</evidence>
<dbReference type="GO" id="GO:0051287">
    <property type="term" value="F:NAD binding"/>
    <property type="evidence" value="ECO:0007669"/>
    <property type="project" value="UniProtKB-ARBA"/>
</dbReference>
<evidence type="ECO:0000256" key="4">
    <source>
        <dbReference type="ARBA" id="ARBA00022777"/>
    </source>
</evidence>
<dbReference type="AlphaFoldDB" id="A0A443IP18"/>
<feature type="binding site" evidence="9">
    <location>
        <begin position="169"/>
        <end position="174"/>
    </location>
    <ligand>
        <name>NAD(+)</name>
        <dbReference type="ChEBI" id="CHEBI:57540"/>
    </ligand>
</feature>
<dbReference type="InterPro" id="IPR017437">
    <property type="entry name" value="ATP-NAD_kinase_PpnK-typ_C"/>
</dbReference>
<dbReference type="InterPro" id="IPR017438">
    <property type="entry name" value="ATP-NAD_kinase_N"/>
</dbReference>
<evidence type="ECO:0000256" key="1">
    <source>
        <dbReference type="ARBA" id="ARBA00022490"/>
    </source>
</evidence>
<organism evidence="10 11">
    <name type="scientific">Siminovitchia fortis</name>
    <dbReference type="NCBI Taxonomy" id="254758"/>
    <lineage>
        <taxon>Bacteria</taxon>
        <taxon>Bacillati</taxon>
        <taxon>Bacillota</taxon>
        <taxon>Bacilli</taxon>
        <taxon>Bacillales</taxon>
        <taxon>Bacillaceae</taxon>
        <taxon>Siminovitchia</taxon>
    </lineage>
</organism>
<evidence type="ECO:0000313" key="10">
    <source>
        <dbReference type="EMBL" id="RWR07755.1"/>
    </source>
</evidence>
<dbReference type="GO" id="GO:0006741">
    <property type="term" value="P:NADP+ biosynthetic process"/>
    <property type="evidence" value="ECO:0007669"/>
    <property type="project" value="UniProtKB-UniRule"/>
</dbReference>
<dbReference type="InterPro" id="IPR002504">
    <property type="entry name" value="NADK"/>
</dbReference>
<reference evidence="10" key="1">
    <citation type="submission" date="2018-12" db="EMBL/GenBank/DDBJ databases">
        <authorList>
            <person name="Sun L."/>
            <person name="Chen Z."/>
        </authorList>
    </citation>
    <scope>NUCLEOTIDE SEQUENCE [LARGE SCALE GENOMIC DNA]</scope>
    <source>
        <strain evidence="10">DSM 16012</strain>
    </source>
</reference>
<dbReference type="EMBL" id="QYTU02000029">
    <property type="protein sequence ID" value="RWR07755.1"/>
    <property type="molecule type" value="Genomic_DNA"/>
</dbReference>
<keyword evidence="11" id="KW-1185">Reference proteome</keyword>
<dbReference type="HAMAP" id="MF_00361">
    <property type="entry name" value="NAD_kinase"/>
    <property type="match status" value="1"/>
</dbReference>
<feature type="binding site" evidence="9">
    <location>
        <position position="156"/>
    </location>
    <ligand>
        <name>NAD(+)</name>
        <dbReference type="ChEBI" id="CHEBI:57540"/>
    </ligand>
</feature>
<dbReference type="GO" id="GO:0019674">
    <property type="term" value="P:NAD+ metabolic process"/>
    <property type="evidence" value="ECO:0007669"/>
    <property type="project" value="InterPro"/>
</dbReference>
<evidence type="ECO:0000256" key="3">
    <source>
        <dbReference type="ARBA" id="ARBA00022741"/>
    </source>
</evidence>
<dbReference type="Gene3D" id="2.60.200.30">
    <property type="entry name" value="Probable inorganic polyphosphate/atp-NAD kinase, domain 2"/>
    <property type="match status" value="1"/>
</dbReference>
<feature type="binding site" evidence="9">
    <location>
        <begin position="57"/>
        <end position="58"/>
    </location>
    <ligand>
        <name>NAD(+)</name>
        <dbReference type="ChEBI" id="CHEBI:57540"/>
    </ligand>
</feature>